<feature type="transmembrane region" description="Helical" evidence="1">
    <location>
        <begin position="643"/>
        <end position="664"/>
    </location>
</feature>
<evidence type="ECO:0000313" key="2">
    <source>
        <dbReference type="EMBL" id="KRM86486.1"/>
    </source>
</evidence>
<keyword evidence="3" id="KW-1185">Reference proteome</keyword>
<proteinExistence type="predicted"/>
<organism evidence="2 3">
    <name type="scientific">Lacticaseibacillus thailandensis DSM 22698 = JCM 13996</name>
    <dbReference type="NCBI Taxonomy" id="1423810"/>
    <lineage>
        <taxon>Bacteria</taxon>
        <taxon>Bacillati</taxon>
        <taxon>Bacillota</taxon>
        <taxon>Bacilli</taxon>
        <taxon>Lactobacillales</taxon>
        <taxon>Lactobacillaceae</taxon>
        <taxon>Lacticaseibacillus</taxon>
    </lineage>
</organism>
<feature type="transmembrane region" description="Helical" evidence="1">
    <location>
        <begin position="77"/>
        <end position="95"/>
    </location>
</feature>
<dbReference type="STRING" id="1423810.FD19_GL001916"/>
<feature type="transmembrane region" description="Helical" evidence="1">
    <location>
        <begin position="12"/>
        <end position="33"/>
    </location>
</feature>
<gene>
    <name evidence="2" type="ORF">FD19_GL001916</name>
</gene>
<feature type="transmembrane region" description="Helical" evidence="1">
    <location>
        <begin position="186"/>
        <end position="217"/>
    </location>
</feature>
<dbReference type="AlphaFoldDB" id="A0A0R2CET3"/>
<accession>A0A0R2CET3</accession>
<feature type="transmembrane region" description="Helical" evidence="1">
    <location>
        <begin position="229"/>
        <end position="247"/>
    </location>
</feature>
<keyword evidence="1" id="KW-1133">Transmembrane helix</keyword>
<dbReference type="PATRIC" id="fig|1423810.4.peg.1965"/>
<evidence type="ECO:0008006" key="4">
    <source>
        <dbReference type="Google" id="ProtNLM"/>
    </source>
</evidence>
<comment type="caution">
    <text evidence="2">The sequence shown here is derived from an EMBL/GenBank/DDBJ whole genome shotgun (WGS) entry which is preliminary data.</text>
</comment>
<feature type="transmembrane region" description="Helical" evidence="1">
    <location>
        <begin position="282"/>
        <end position="303"/>
    </location>
</feature>
<protein>
    <recommendedName>
        <fullName evidence="4">Membrane protein 6-pyruvoyl-tetrahydropterin synthase-related domain-containing protein</fullName>
    </recommendedName>
</protein>
<name>A0A0R2CET3_9LACO</name>
<dbReference type="Proteomes" id="UP000051789">
    <property type="component" value="Unassembled WGS sequence"/>
</dbReference>
<reference evidence="2 3" key="1">
    <citation type="journal article" date="2015" name="Genome Announc.">
        <title>Expanding the biotechnology potential of lactobacilli through comparative genomics of 213 strains and associated genera.</title>
        <authorList>
            <person name="Sun Z."/>
            <person name="Harris H.M."/>
            <person name="McCann A."/>
            <person name="Guo C."/>
            <person name="Argimon S."/>
            <person name="Zhang W."/>
            <person name="Yang X."/>
            <person name="Jeffery I.B."/>
            <person name="Cooney J.C."/>
            <person name="Kagawa T.F."/>
            <person name="Liu W."/>
            <person name="Song Y."/>
            <person name="Salvetti E."/>
            <person name="Wrobel A."/>
            <person name="Rasinkangas P."/>
            <person name="Parkhill J."/>
            <person name="Rea M.C."/>
            <person name="O'Sullivan O."/>
            <person name="Ritari J."/>
            <person name="Douillard F.P."/>
            <person name="Paul Ross R."/>
            <person name="Yang R."/>
            <person name="Briner A.E."/>
            <person name="Felis G.E."/>
            <person name="de Vos W.M."/>
            <person name="Barrangou R."/>
            <person name="Klaenhammer T.R."/>
            <person name="Caufield P.W."/>
            <person name="Cui Y."/>
            <person name="Zhang H."/>
            <person name="O'Toole P.W."/>
        </authorList>
    </citation>
    <scope>NUCLEOTIDE SEQUENCE [LARGE SCALE GENOMIC DNA]</scope>
    <source>
        <strain evidence="2 3">DSM 22698</strain>
    </source>
</reference>
<sequence>MVQQLLRKVRRARCTPIIIIGLVALLAVAPQLWNHGIILGIDAIFHLNRFYDAYQQIRHHVWSYFQMNYGFQRTGRVVNALYGPLFSYAVGYLLLWTHSWLAVEVLLGWLVLFIAGTGMYVLTRRAGVRRLWATVAGLVYMLSGWVASWLTTQEFTAWGAALMPIILLAGVRMLEHPERPVRVVPLALIMAIVLQMHVLSAVLGTLALLPFVAIGLYRTPRKGRMMVDLILAVVLTLVLTANIWGAMLEVYTSGHVLAPYAPNNLSTYTVTPSFGNYGRGTINGSGLGLVITLLFAAQIVTVLTRWRYVRTLNRTFTVTGTVFLLLSSQLVPWNALAARWSGLGNFLQFPSRLLVVAATLLVAGAAMTVGDGTWRLGRTPRLWCRAAALAAVGLLGVQTVTDVQNSAEAWNKPQVLQSQTSITMNAPDVATIRETFNGRHLGRALQMVAKATPDYLPVPAVSVRWMRENSQSVLYHQERVAVTNDPDANEGAVGGRINAKLYKQQQVALDDASPYNIYYAQIIANAPQYSYAAYASGDPEQYVQDEAKKGVTATDVAGMTKTTRYHKATLANGALATSWTATEAGAVQLPVVAYAHTELWLNGHRLRRGDYARTDIGAVIVYARKGANQLVQRYVPARWFSPLWHAALIGWGAVALYVLGDAILRVRQWRRLHVATR</sequence>
<feature type="transmembrane region" description="Helical" evidence="1">
    <location>
        <begin position="353"/>
        <end position="370"/>
    </location>
</feature>
<dbReference type="RefSeq" id="WP_056969821.1">
    <property type="nucleotide sequence ID" value="NZ_AYZK01000009.1"/>
</dbReference>
<evidence type="ECO:0000256" key="1">
    <source>
        <dbReference type="SAM" id="Phobius"/>
    </source>
</evidence>
<evidence type="ECO:0000313" key="3">
    <source>
        <dbReference type="Proteomes" id="UP000051789"/>
    </source>
</evidence>
<keyword evidence="1" id="KW-0472">Membrane</keyword>
<feature type="transmembrane region" description="Helical" evidence="1">
    <location>
        <begin position="315"/>
        <end position="333"/>
    </location>
</feature>
<keyword evidence="1" id="KW-0812">Transmembrane</keyword>
<feature type="transmembrane region" description="Helical" evidence="1">
    <location>
        <begin position="102"/>
        <end position="123"/>
    </location>
</feature>
<feature type="transmembrane region" description="Helical" evidence="1">
    <location>
        <begin position="382"/>
        <end position="401"/>
    </location>
</feature>
<dbReference type="EMBL" id="AYZK01000009">
    <property type="protein sequence ID" value="KRM86486.1"/>
    <property type="molecule type" value="Genomic_DNA"/>
</dbReference>
<feature type="transmembrane region" description="Helical" evidence="1">
    <location>
        <begin position="129"/>
        <end position="148"/>
    </location>
</feature>
<feature type="transmembrane region" description="Helical" evidence="1">
    <location>
        <begin position="155"/>
        <end position="174"/>
    </location>
</feature>